<evidence type="ECO:0000256" key="2">
    <source>
        <dbReference type="ARBA" id="ARBA00009399"/>
    </source>
</evidence>
<evidence type="ECO:0000313" key="8">
    <source>
        <dbReference type="EMBL" id="MFD2662545.1"/>
    </source>
</evidence>
<keyword evidence="4 6" id="KW-1133">Transmembrane helix</keyword>
<gene>
    <name evidence="8" type="ORF">ACFSW5_20000</name>
</gene>
<feature type="transmembrane region" description="Helical" evidence="6">
    <location>
        <begin position="78"/>
        <end position="99"/>
    </location>
</feature>
<accession>A0ABW5R2F5</accession>
<dbReference type="PANTHER" id="PTHR38459">
    <property type="entry name" value="PROPHAGE BACTOPRENOL-LINKED GLUCOSE TRANSLOCASE HOMOLOG"/>
    <property type="match status" value="1"/>
</dbReference>
<dbReference type="EMBL" id="JBHUMY010000030">
    <property type="protein sequence ID" value="MFD2662545.1"/>
    <property type="molecule type" value="Genomic_DNA"/>
</dbReference>
<feature type="transmembrane region" description="Helical" evidence="6">
    <location>
        <begin position="105"/>
        <end position="125"/>
    </location>
</feature>
<organism evidence="8 9">
    <name type="scientific">Paenibacillus thailandensis</name>
    <dbReference type="NCBI Taxonomy" id="393250"/>
    <lineage>
        <taxon>Bacteria</taxon>
        <taxon>Bacillati</taxon>
        <taxon>Bacillota</taxon>
        <taxon>Bacilli</taxon>
        <taxon>Bacillales</taxon>
        <taxon>Paenibacillaceae</taxon>
        <taxon>Paenibacillus</taxon>
    </lineage>
</organism>
<comment type="caution">
    <text evidence="8">The sequence shown here is derived from an EMBL/GenBank/DDBJ whole genome shotgun (WGS) entry which is preliminary data.</text>
</comment>
<keyword evidence="5 6" id="KW-0472">Membrane</keyword>
<evidence type="ECO:0000259" key="7">
    <source>
        <dbReference type="Pfam" id="PF04138"/>
    </source>
</evidence>
<feature type="transmembrane region" description="Helical" evidence="6">
    <location>
        <begin position="12"/>
        <end position="34"/>
    </location>
</feature>
<name>A0ABW5R2F5_9BACL</name>
<evidence type="ECO:0000256" key="3">
    <source>
        <dbReference type="ARBA" id="ARBA00022692"/>
    </source>
</evidence>
<dbReference type="PANTHER" id="PTHR38459:SF1">
    <property type="entry name" value="PROPHAGE BACTOPRENOL-LINKED GLUCOSE TRANSLOCASE HOMOLOG"/>
    <property type="match status" value="1"/>
</dbReference>
<feature type="transmembrane region" description="Helical" evidence="6">
    <location>
        <begin position="40"/>
        <end position="57"/>
    </location>
</feature>
<comment type="subcellular location">
    <subcellularLocation>
        <location evidence="1">Membrane</location>
        <topology evidence="1">Multi-pass membrane protein</topology>
    </subcellularLocation>
</comment>
<dbReference type="InterPro" id="IPR051401">
    <property type="entry name" value="GtrA_CellWall_Glycosyl"/>
</dbReference>
<keyword evidence="9" id="KW-1185">Reference proteome</keyword>
<evidence type="ECO:0000256" key="1">
    <source>
        <dbReference type="ARBA" id="ARBA00004141"/>
    </source>
</evidence>
<proteinExistence type="inferred from homology"/>
<evidence type="ECO:0000256" key="4">
    <source>
        <dbReference type="ARBA" id="ARBA00022989"/>
    </source>
</evidence>
<comment type="similarity">
    <text evidence="2">Belongs to the GtrA family.</text>
</comment>
<sequence length="140" mass="15693">MPENKRSLLVQFVAFNFIGLMNTAVDYIVFQALIWAGVHYIVAQVISYAAGTVNSFVMNRAVTFKHASRQAGRTRAQAARFAVLNAGVMLCSIFLLYVFVDLGGLPYWLSKLLVTAVTVVLNFTGSKRWVFREERAQVPR</sequence>
<reference evidence="9" key="1">
    <citation type="journal article" date="2019" name="Int. J. Syst. Evol. Microbiol.">
        <title>The Global Catalogue of Microorganisms (GCM) 10K type strain sequencing project: providing services to taxonomists for standard genome sequencing and annotation.</title>
        <authorList>
            <consortium name="The Broad Institute Genomics Platform"/>
            <consortium name="The Broad Institute Genome Sequencing Center for Infectious Disease"/>
            <person name="Wu L."/>
            <person name="Ma J."/>
        </authorList>
    </citation>
    <scope>NUCLEOTIDE SEQUENCE [LARGE SCALE GENOMIC DNA]</scope>
    <source>
        <strain evidence="9">TISTR 1827</strain>
    </source>
</reference>
<feature type="domain" description="GtrA/DPMS transmembrane" evidence="7">
    <location>
        <begin position="15"/>
        <end position="131"/>
    </location>
</feature>
<evidence type="ECO:0000256" key="5">
    <source>
        <dbReference type="ARBA" id="ARBA00023136"/>
    </source>
</evidence>
<evidence type="ECO:0000256" key="6">
    <source>
        <dbReference type="SAM" id="Phobius"/>
    </source>
</evidence>
<dbReference type="InterPro" id="IPR007267">
    <property type="entry name" value="GtrA_DPMS_TM"/>
</dbReference>
<dbReference type="Proteomes" id="UP001597493">
    <property type="component" value="Unassembled WGS sequence"/>
</dbReference>
<evidence type="ECO:0000313" key="9">
    <source>
        <dbReference type="Proteomes" id="UP001597493"/>
    </source>
</evidence>
<keyword evidence="3 6" id="KW-0812">Transmembrane</keyword>
<dbReference type="Pfam" id="PF04138">
    <property type="entry name" value="GtrA_DPMS_TM"/>
    <property type="match status" value="1"/>
</dbReference>
<dbReference type="RefSeq" id="WP_379277007.1">
    <property type="nucleotide sequence ID" value="NZ_JBHUGT010000043.1"/>
</dbReference>
<protein>
    <submittedName>
        <fullName evidence="8">GtrA family protein</fullName>
    </submittedName>
</protein>